<evidence type="ECO:0000313" key="1">
    <source>
        <dbReference type="EMBL" id="RHC44927.1"/>
    </source>
</evidence>
<dbReference type="Gene3D" id="3.40.50.300">
    <property type="entry name" value="P-loop containing nucleotide triphosphate hydrolases"/>
    <property type="match status" value="1"/>
</dbReference>
<comment type="caution">
    <text evidence="1">The sequence shown here is derived from an EMBL/GenBank/DDBJ whole genome shotgun (WGS) entry which is preliminary data.</text>
</comment>
<dbReference type="AlphaFoldDB" id="A0A414ADI2"/>
<proteinExistence type="predicted"/>
<reference evidence="1 2" key="1">
    <citation type="submission" date="2018-08" db="EMBL/GenBank/DDBJ databases">
        <title>A genome reference for cultivated species of the human gut microbiota.</title>
        <authorList>
            <person name="Zou Y."/>
            <person name="Xue W."/>
            <person name="Luo G."/>
        </authorList>
    </citation>
    <scope>NUCLEOTIDE SEQUENCE [LARGE SCALE GENOMIC DNA]</scope>
    <source>
        <strain evidence="1 2">AM35-14</strain>
    </source>
</reference>
<dbReference type="SUPFAM" id="SSF52540">
    <property type="entry name" value="P-loop containing nucleoside triphosphate hydrolases"/>
    <property type="match status" value="1"/>
</dbReference>
<evidence type="ECO:0000313" key="2">
    <source>
        <dbReference type="Proteomes" id="UP000283975"/>
    </source>
</evidence>
<organism evidence="1 2">
    <name type="scientific">Enterocloster bolteae</name>
    <dbReference type="NCBI Taxonomy" id="208479"/>
    <lineage>
        <taxon>Bacteria</taxon>
        <taxon>Bacillati</taxon>
        <taxon>Bacillota</taxon>
        <taxon>Clostridia</taxon>
        <taxon>Lachnospirales</taxon>
        <taxon>Lachnospiraceae</taxon>
        <taxon>Enterocloster</taxon>
    </lineage>
</organism>
<protein>
    <submittedName>
        <fullName evidence="1">Uncharacterized protein</fullName>
    </submittedName>
</protein>
<dbReference type="EMBL" id="QSHZ01000087">
    <property type="protein sequence ID" value="RHC44927.1"/>
    <property type="molecule type" value="Genomic_DNA"/>
</dbReference>
<accession>A0A414ADI2</accession>
<gene>
    <name evidence="1" type="ORF">DW839_32910</name>
</gene>
<name>A0A414ADI2_9FIRM</name>
<dbReference type="Proteomes" id="UP000283975">
    <property type="component" value="Unassembled WGS sequence"/>
</dbReference>
<dbReference type="InterPro" id="IPR027417">
    <property type="entry name" value="P-loop_NTPase"/>
</dbReference>
<sequence>MEEMDIDILCGDRKEIKLSDIFGFPTLREERGKVTKIINDMSTLIEFIEKEKFISIRGDKEYGKTALSKQLFEKFFELKKFPIFLDIGKINTADGEALNRIVADKYLSTYNNVDADAIMQKESTERVCFIDNFEEIKLMDKNAKKFLRYLTNKFGYVIITRNHMLDIINPLNYVEMNDFIQDTFRILFIQPTRRAARERIVNKWIQLSGEEDVNSVIFDAKRKEKYAQIEAVMKTNYFNKTPIDLLLVLSYLEQDHPTQLDYSRYSYVYDGLILNKLTMISEATGGQISNNISIYKTILEKLAYRMYIEDKQGWVDDEYIVSVILDYKENHSNSKLKIIDIIQLLLTYKFLECEHDTYRFKHSYMYYYFVGSYIESGLSPTEKEVVIKRVFENIHNDVNYNIALFLAYKLNIEYQIIPLVKEFGEPLLHQFQDFHYDSIKELIKNWSGDIEKKVRRIYNVPQNEEIPEIRKKKLEELDEREVKEEIVQKEGNIDEEVREINSDVLKLSKYIDFMGNILKTILVEWRIFQEKMELTLFLSRSPKLLVHYVTLLCIW</sequence>